<sequence>MTGHDAFLDDAAALALGTLSPAEAERMRTHLATCETCRAEYEALAPLVAAISTPEADLAPPSPLLRERIMAQVAPGAKVRSLPRSTRAPAWPLYLVAAASFVAALISTFNLATTRESMSQMKTQVVALQERVHSLTHALQNEQMAAIDLTSADATHMPVHHGEIVMRHGRMYLAMHDMPMPPHGRVYQAWVMPRGGKKIEPSATFMPDRDGVAVVPIAEHNAGSMTEVAVSVEPVGGSKQPTTKPMFVASLE</sequence>
<evidence type="ECO:0000256" key="8">
    <source>
        <dbReference type="ARBA" id="ARBA00030803"/>
    </source>
</evidence>
<keyword evidence="6 9" id="KW-0472">Membrane</keyword>
<dbReference type="InterPro" id="IPR051474">
    <property type="entry name" value="Anti-sigma-K/W_factor"/>
</dbReference>
<evidence type="ECO:0000256" key="4">
    <source>
        <dbReference type="ARBA" id="ARBA00022692"/>
    </source>
</evidence>
<dbReference type="Pfam" id="PF13490">
    <property type="entry name" value="zf-HC2"/>
    <property type="match status" value="1"/>
</dbReference>
<dbReference type="InterPro" id="IPR041916">
    <property type="entry name" value="Anti_sigma_zinc_sf"/>
</dbReference>
<dbReference type="InterPro" id="IPR027383">
    <property type="entry name" value="Znf_put"/>
</dbReference>
<dbReference type="EMBL" id="CABL01000005">
    <property type="protein sequence ID" value="CBH74983.1"/>
    <property type="molecule type" value="Genomic_DNA"/>
</dbReference>
<dbReference type="AlphaFoldDB" id="E6PEU7"/>
<reference evidence="12" key="1">
    <citation type="submission" date="2009-10" db="EMBL/GenBank/DDBJ databases">
        <title>Diversity of trophic interactions inside an arsenic-rich microbial ecosystem.</title>
        <authorList>
            <person name="Bertin P.N."/>
            <person name="Heinrich-Salmeron A."/>
            <person name="Pelletier E."/>
            <person name="Goulhen-Chollet F."/>
            <person name="Arsene-Ploetze F."/>
            <person name="Gallien S."/>
            <person name="Calteau A."/>
            <person name="Vallenet D."/>
            <person name="Casiot C."/>
            <person name="Chane-Woon-Ming B."/>
            <person name="Giloteaux L."/>
            <person name="Barakat M."/>
            <person name="Bonnefoy V."/>
            <person name="Bruneel O."/>
            <person name="Chandler M."/>
            <person name="Cleiss J."/>
            <person name="Duran R."/>
            <person name="Elbaz-Poulichet F."/>
            <person name="Fonknechten N."/>
            <person name="Lauga B."/>
            <person name="Mornico D."/>
            <person name="Ortet P."/>
            <person name="Schaeffer C."/>
            <person name="Siguier P."/>
            <person name="Alexander Thil Smith A."/>
            <person name="Van Dorsselaer A."/>
            <person name="Weissenbach J."/>
            <person name="Medigue C."/>
            <person name="Le Paslier D."/>
        </authorList>
    </citation>
    <scope>NUCLEOTIDE SEQUENCE</scope>
</reference>
<dbReference type="GO" id="GO:0016989">
    <property type="term" value="F:sigma factor antagonist activity"/>
    <property type="evidence" value="ECO:0007669"/>
    <property type="project" value="TreeGrafter"/>
</dbReference>
<proteinExistence type="predicted"/>
<accession>E6PEU7</accession>
<dbReference type="Gene3D" id="1.10.10.1320">
    <property type="entry name" value="Anti-sigma factor, zinc-finger domain"/>
    <property type="match status" value="1"/>
</dbReference>
<dbReference type="GO" id="GO:0006417">
    <property type="term" value="P:regulation of translation"/>
    <property type="evidence" value="ECO:0007669"/>
    <property type="project" value="TreeGrafter"/>
</dbReference>
<evidence type="ECO:0000259" key="11">
    <source>
        <dbReference type="Pfam" id="PF13490"/>
    </source>
</evidence>
<evidence type="ECO:0000259" key="10">
    <source>
        <dbReference type="Pfam" id="PF10099"/>
    </source>
</evidence>
<gene>
    <name evidence="12" type="ORF">CARN1_0158</name>
</gene>
<evidence type="ECO:0000256" key="7">
    <source>
        <dbReference type="ARBA" id="ARBA00029829"/>
    </source>
</evidence>
<evidence type="ECO:0000256" key="5">
    <source>
        <dbReference type="ARBA" id="ARBA00022989"/>
    </source>
</evidence>
<evidence type="ECO:0000256" key="6">
    <source>
        <dbReference type="ARBA" id="ARBA00023136"/>
    </source>
</evidence>
<keyword evidence="5 9" id="KW-1133">Transmembrane helix</keyword>
<evidence type="ECO:0000256" key="1">
    <source>
        <dbReference type="ARBA" id="ARBA00004167"/>
    </source>
</evidence>
<evidence type="ECO:0000313" key="12">
    <source>
        <dbReference type="EMBL" id="CBH74983.1"/>
    </source>
</evidence>
<evidence type="ECO:0000256" key="2">
    <source>
        <dbReference type="ARBA" id="ARBA00004236"/>
    </source>
</evidence>
<keyword evidence="3" id="KW-1003">Cell membrane</keyword>
<dbReference type="Pfam" id="PF10099">
    <property type="entry name" value="RskA_C"/>
    <property type="match status" value="1"/>
</dbReference>
<dbReference type="InterPro" id="IPR018764">
    <property type="entry name" value="RskA_C"/>
</dbReference>
<comment type="caution">
    <text evidence="12">The sequence shown here is derived from an EMBL/GenBank/DDBJ whole genome shotgun (WGS) entry which is preliminary data.</text>
</comment>
<feature type="domain" description="Putative zinc-finger" evidence="11">
    <location>
        <begin position="12"/>
        <end position="38"/>
    </location>
</feature>
<keyword evidence="4 9" id="KW-0812">Transmembrane</keyword>
<evidence type="ECO:0000256" key="3">
    <source>
        <dbReference type="ARBA" id="ARBA00022475"/>
    </source>
</evidence>
<evidence type="ECO:0000256" key="9">
    <source>
        <dbReference type="SAM" id="Phobius"/>
    </source>
</evidence>
<feature type="transmembrane region" description="Helical" evidence="9">
    <location>
        <begin position="91"/>
        <end position="112"/>
    </location>
</feature>
<name>E6PEU7_9ZZZZ</name>
<dbReference type="PANTHER" id="PTHR37461:SF1">
    <property type="entry name" value="ANTI-SIGMA-K FACTOR RSKA"/>
    <property type="match status" value="1"/>
</dbReference>
<organism evidence="12">
    <name type="scientific">mine drainage metagenome</name>
    <dbReference type="NCBI Taxonomy" id="410659"/>
    <lineage>
        <taxon>unclassified sequences</taxon>
        <taxon>metagenomes</taxon>
        <taxon>ecological metagenomes</taxon>
    </lineage>
</organism>
<dbReference type="GO" id="GO:0005886">
    <property type="term" value="C:plasma membrane"/>
    <property type="evidence" value="ECO:0007669"/>
    <property type="project" value="UniProtKB-SubCell"/>
</dbReference>
<feature type="domain" description="Anti-sigma K factor RskA C-terminal" evidence="10">
    <location>
        <begin position="96"/>
        <end position="246"/>
    </location>
</feature>
<protein>
    <recommendedName>
        <fullName evidence="8">Regulator of SigK</fullName>
    </recommendedName>
    <alternativeName>
        <fullName evidence="7">Sigma-K anti-sigma factor RskA</fullName>
    </alternativeName>
</protein>
<dbReference type="PANTHER" id="PTHR37461">
    <property type="entry name" value="ANTI-SIGMA-K FACTOR RSKA"/>
    <property type="match status" value="1"/>
</dbReference>
<comment type="subcellular location">
    <subcellularLocation>
        <location evidence="2">Cell membrane</location>
    </subcellularLocation>
    <subcellularLocation>
        <location evidence="1">Membrane</location>
        <topology evidence="1">Single-pass membrane protein</topology>
    </subcellularLocation>
</comment>